<gene>
    <name evidence="1" type="ORF">PG997_011369</name>
</gene>
<dbReference type="PANTHER" id="PTHR35186">
    <property type="entry name" value="ANK_REP_REGION DOMAIN-CONTAINING PROTEIN"/>
    <property type="match status" value="1"/>
</dbReference>
<dbReference type="RefSeq" id="XP_066664974.1">
    <property type="nucleotide sequence ID" value="XM_066815684.1"/>
</dbReference>
<dbReference type="EMBL" id="JAQQWN010000008">
    <property type="protein sequence ID" value="KAK8071166.1"/>
    <property type="molecule type" value="Genomic_DNA"/>
</dbReference>
<sequence length="600" mass="67620">MDPVSIALGVLPLLGGAVKVYSSVRGKCKAIGHFPREVRRLRGQFDRQYRIFVNESHLLIRAAVDDETIICRMLDDPGDTEWYSEQSETAIRNLLAKSYDAYLGVVEEINTTIEDLETGLSAYEELSSHRQKGESLKDTERRLRHHVKVAWSKDEWETNIQSLRELNADLERIRHQAFELSNPGSTNMSNRRFSLAVPREYGNFSAIQKASKALHQALATAWSREASKSVTRTLRHEVKLFTDVSVNDGVRMEVAIRCYGHTGSNSGGFLSESTWATLQVQSQSLEWLDTGLSTPPPSDDGRPKRRKVHFADDCTPRGSRPVIGAAVPASPEEVEDAPSRHRDIGHSKLCFALQPERLPAAQTRCPPCLGYIDNSNATKDGFRHSFYRNMTDAEEYCGLITMGQMLSKPLEHSVSIVQQLRLARDIAVTVLRFHSTPWLGSYLTTRDLAFVKRAPSVGFNHCLQTLHLASNFTQRDDANEDKLLDVLSMETTDDAEAEEDARLQHGVRNVTLWYLGAILLQIAYWRDMDATASDVLTVRRLSSHVFAMGPKYQELTKKCLDCDFGYGDDLSKPRLQQAVYKNIICELTDMIERLDVDPDS</sequence>
<accession>A0ABR1VLJ7</accession>
<name>A0ABR1VLJ7_9PEZI</name>
<keyword evidence="2" id="KW-1185">Reference proteome</keyword>
<dbReference type="PANTHER" id="PTHR35186:SF4">
    <property type="entry name" value="PRION-INHIBITION AND PROPAGATION HELO DOMAIN-CONTAINING PROTEIN"/>
    <property type="match status" value="1"/>
</dbReference>
<proteinExistence type="predicted"/>
<evidence type="ECO:0000313" key="2">
    <source>
        <dbReference type="Proteomes" id="UP001433268"/>
    </source>
</evidence>
<dbReference type="GeneID" id="92048744"/>
<evidence type="ECO:0000313" key="1">
    <source>
        <dbReference type="EMBL" id="KAK8071166.1"/>
    </source>
</evidence>
<dbReference type="Proteomes" id="UP001433268">
    <property type="component" value="Unassembled WGS sequence"/>
</dbReference>
<protein>
    <submittedName>
        <fullName evidence="1">Uncharacterized protein</fullName>
    </submittedName>
</protein>
<reference evidence="1 2" key="1">
    <citation type="submission" date="2023-01" db="EMBL/GenBank/DDBJ databases">
        <title>Analysis of 21 Apiospora genomes using comparative genomics revels a genus with tremendous synthesis potential of carbohydrate active enzymes and secondary metabolites.</title>
        <authorList>
            <person name="Sorensen T."/>
        </authorList>
    </citation>
    <scope>NUCLEOTIDE SEQUENCE [LARGE SCALE GENOMIC DNA]</scope>
    <source>
        <strain evidence="1 2">CBS 114990</strain>
    </source>
</reference>
<organism evidence="1 2">
    <name type="scientific">Apiospora hydei</name>
    <dbReference type="NCBI Taxonomy" id="1337664"/>
    <lineage>
        <taxon>Eukaryota</taxon>
        <taxon>Fungi</taxon>
        <taxon>Dikarya</taxon>
        <taxon>Ascomycota</taxon>
        <taxon>Pezizomycotina</taxon>
        <taxon>Sordariomycetes</taxon>
        <taxon>Xylariomycetidae</taxon>
        <taxon>Amphisphaeriales</taxon>
        <taxon>Apiosporaceae</taxon>
        <taxon>Apiospora</taxon>
    </lineage>
</organism>
<comment type="caution">
    <text evidence="1">The sequence shown here is derived from an EMBL/GenBank/DDBJ whole genome shotgun (WGS) entry which is preliminary data.</text>
</comment>